<dbReference type="EMBL" id="BAABKE010000006">
    <property type="protein sequence ID" value="GAA5102175.1"/>
    <property type="molecule type" value="Genomic_DNA"/>
</dbReference>
<keyword evidence="2 6" id="KW-0032">Aminotransferase</keyword>
<evidence type="ECO:0000313" key="6">
    <source>
        <dbReference type="EMBL" id="GAA5102175.1"/>
    </source>
</evidence>
<evidence type="ECO:0000256" key="3">
    <source>
        <dbReference type="ARBA" id="ARBA00022679"/>
    </source>
</evidence>
<evidence type="ECO:0000259" key="5">
    <source>
        <dbReference type="Pfam" id="PF00155"/>
    </source>
</evidence>
<dbReference type="Proteomes" id="UP001500631">
    <property type="component" value="Unassembled WGS sequence"/>
</dbReference>
<keyword evidence="4" id="KW-0663">Pyridoxal phosphate</keyword>
<sequence>MEDLNALFASRVVGAQSSIVRELLAFSKMPHIISLAGGIPAADMFDLEGIEAATLEAMKMGVSAYQYSVTDGEPELRERVTHLIAERGIESDKDQVVITSGSQQGLDLVARTFIDAGDVVLVEQPTYLAAIQVFRMAGAEIASIKGSTDGLDLDDLEAQVKALKAQNKRIKALYIVPTFANPTGSTMSEANRVRLLSLAVEYNFVILEDDPYGEIRFEGDRVPSIYGLAKRTATGEDHAVYLSSFSKILVPGLRLGFIVANKAIREKIVLVKQSVDLHTPVLPQLIVEKYLASGHLKDRIPAISYTYGQRCASLMKALDEYVGEDLEYQKPVGGMFLWARLKNGMSATKLLNYGKDAGVVFVPGAAFYAEGADDSTLRLSFATVNPEGTVEAAKRLAVAIQKYKESN</sequence>
<dbReference type="InterPro" id="IPR015424">
    <property type="entry name" value="PyrdxlP-dep_Trfase"/>
</dbReference>
<proteinExistence type="predicted"/>
<dbReference type="PANTHER" id="PTHR42790:SF19">
    <property type="entry name" value="KYNURENINE_ALPHA-AMINOADIPATE AMINOTRANSFERASE, MITOCHONDRIAL"/>
    <property type="match status" value="1"/>
</dbReference>
<accession>A0ABP9MWZ4</accession>
<comment type="cofactor">
    <cofactor evidence="1">
        <name>pyridoxal 5'-phosphate</name>
        <dbReference type="ChEBI" id="CHEBI:597326"/>
    </cofactor>
</comment>
<feature type="domain" description="Aminotransferase class I/classII large" evidence="5">
    <location>
        <begin position="52"/>
        <end position="396"/>
    </location>
</feature>
<dbReference type="InterPro" id="IPR050859">
    <property type="entry name" value="Class-I_PLP-dep_aminotransf"/>
</dbReference>
<dbReference type="InterPro" id="IPR015422">
    <property type="entry name" value="PyrdxlP-dep_Trfase_small"/>
</dbReference>
<reference evidence="7" key="1">
    <citation type="journal article" date="2019" name="Int. J. Syst. Evol. Microbiol.">
        <title>The Global Catalogue of Microorganisms (GCM) 10K type strain sequencing project: providing services to taxonomists for standard genome sequencing and annotation.</title>
        <authorList>
            <consortium name="The Broad Institute Genomics Platform"/>
            <consortium name="The Broad Institute Genome Sequencing Center for Infectious Disease"/>
            <person name="Wu L."/>
            <person name="Ma J."/>
        </authorList>
    </citation>
    <scope>NUCLEOTIDE SEQUENCE [LARGE SCALE GENOMIC DNA]</scope>
    <source>
        <strain evidence="7">JCM 18424</strain>
    </source>
</reference>
<keyword evidence="3" id="KW-0808">Transferase</keyword>
<dbReference type="InterPro" id="IPR004839">
    <property type="entry name" value="Aminotransferase_I/II_large"/>
</dbReference>
<keyword evidence="7" id="KW-1185">Reference proteome</keyword>
<dbReference type="RefSeq" id="WP_077926361.1">
    <property type="nucleotide sequence ID" value="NZ_BAABKE010000006.1"/>
</dbReference>
<evidence type="ECO:0000313" key="7">
    <source>
        <dbReference type="Proteomes" id="UP001500631"/>
    </source>
</evidence>
<dbReference type="Pfam" id="PF00155">
    <property type="entry name" value="Aminotran_1_2"/>
    <property type="match status" value="1"/>
</dbReference>
<dbReference type="CDD" id="cd00609">
    <property type="entry name" value="AAT_like"/>
    <property type="match status" value="1"/>
</dbReference>
<dbReference type="SUPFAM" id="SSF53383">
    <property type="entry name" value="PLP-dependent transferases"/>
    <property type="match status" value="1"/>
</dbReference>
<dbReference type="GO" id="GO:0008483">
    <property type="term" value="F:transaminase activity"/>
    <property type="evidence" value="ECO:0007669"/>
    <property type="project" value="UniProtKB-KW"/>
</dbReference>
<dbReference type="Gene3D" id="3.90.1150.10">
    <property type="entry name" value="Aspartate Aminotransferase, domain 1"/>
    <property type="match status" value="1"/>
</dbReference>
<evidence type="ECO:0000256" key="1">
    <source>
        <dbReference type="ARBA" id="ARBA00001933"/>
    </source>
</evidence>
<dbReference type="Gene3D" id="3.40.640.10">
    <property type="entry name" value="Type I PLP-dependent aspartate aminotransferase-like (Major domain)"/>
    <property type="match status" value="1"/>
</dbReference>
<protein>
    <submittedName>
        <fullName evidence="6">PLP-dependent aminotransferase family protein</fullName>
    </submittedName>
</protein>
<evidence type="ECO:0000256" key="4">
    <source>
        <dbReference type="ARBA" id="ARBA00022898"/>
    </source>
</evidence>
<gene>
    <name evidence="6" type="ORF">GCM10023338_19110</name>
</gene>
<dbReference type="InterPro" id="IPR015421">
    <property type="entry name" value="PyrdxlP-dep_Trfase_major"/>
</dbReference>
<organism evidence="6 7">
    <name type="scientific">Wohlfahrtiimonas larvae</name>
    <dbReference type="NCBI Taxonomy" id="1157986"/>
    <lineage>
        <taxon>Bacteria</taxon>
        <taxon>Pseudomonadati</taxon>
        <taxon>Pseudomonadota</taxon>
        <taxon>Gammaproteobacteria</taxon>
        <taxon>Cardiobacteriales</taxon>
        <taxon>Ignatzschineriaceae</taxon>
        <taxon>Wohlfahrtiimonas</taxon>
    </lineage>
</organism>
<name>A0ABP9MWZ4_9GAMM</name>
<evidence type="ECO:0000256" key="2">
    <source>
        <dbReference type="ARBA" id="ARBA00022576"/>
    </source>
</evidence>
<dbReference type="PANTHER" id="PTHR42790">
    <property type="entry name" value="AMINOTRANSFERASE"/>
    <property type="match status" value="1"/>
</dbReference>
<comment type="caution">
    <text evidence="6">The sequence shown here is derived from an EMBL/GenBank/DDBJ whole genome shotgun (WGS) entry which is preliminary data.</text>
</comment>